<evidence type="ECO:0000256" key="1">
    <source>
        <dbReference type="SAM" id="MobiDB-lite"/>
    </source>
</evidence>
<dbReference type="Gene3D" id="2.30.29.30">
    <property type="entry name" value="Pleckstrin-homology domain (PH domain)/Phosphotyrosine-binding domain (PTB)"/>
    <property type="match status" value="1"/>
</dbReference>
<evidence type="ECO:0000259" key="2">
    <source>
        <dbReference type="PROSITE" id="PS50003"/>
    </source>
</evidence>
<feature type="region of interest" description="Disordered" evidence="1">
    <location>
        <begin position="393"/>
        <end position="424"/>
    </location>
</feature>
<feature type="region of interest" description="Disordered" evidence="1">
    <location>
        <begin position="499"/>
        <end position="568"/>
    </location>
</feature>
<keyword evidence="5" id="KW-1185">Reference proteome</keyword>
<feature type="region of interest" description="Disordered" evidence="1">
    <location>
        <begin position="442"/>
        <end position="477"/>
    </location>
</feature>
<feature type="compositionally biased region" description="Polar residues" evidence="1">
    <location>
        <begin position="59"/>
        <end position="83"/>
    </location>
</feature>
<dbReference type="InterPro" id="IPR000219">
    <property type="entry name" value="DH_dom"/>
</dbReference>
<dbReference type="GO" id="GO:0005085">
    <property type="term" value="F:guanyl-nucleotide exchange factor activity"/>
    <property type="evidence" value="ECO:0007669"/>
    <property type="project" value="InterPro"/>
</dbReference>
<reference evidence="5" key="1">
    <citation type="submission" date="2015-02" db="EMBL/GenBank/DDBJ databases">
        <title>Genome sequencing for Strongylocentrotus purpuratus.</title>
        <authorList>
            <person name="Murali S."/>
            <person name="Liu Y."/>
            <person name="Vee V."/>
            <person name="English A."/>
            <person name="Wang M."/>
            <person name="Skinner E."/>
            <person name="Han Y."/>
            <person name="Muzny D.M."/>
            <person name="Worley K.C."/>
            <person name="Gibbs R.A."/>
        </authorList>
    </citation>
    <scope>NUCLEOTIDE SEQUENCE</scope>
</reference>
<dbReference type="InterPro" id="IPR001331">
    <property type="entry name" value="GDS_CDC24_CS"/>
</dbReference>
<evidence type="ECO:0000313" key="4">
    <source>
        <dbReference type="EnsemblMetazoa" id="XP_030853141"/>
    </source>
</evidence>
<feature type="compositionally biased region" description="Basic and acidic residues" evidence="1">
    <location>
        <begin position="40"/>
        <end position="52"/>
    </location>
</feature>
<sequence>MENNLKPQEISPDMSDHNTDGILTELQLQSAMASTQPISHVEKGNFDVEAKRNARTKIKQTNLQKSMASSSLRSSEKQMTSTRMEIDSDTVRSKPKQSGSDSIHKHHQLVESSTQTDINHAELDASIGITHPDQNHLPGGFLHGREGEGASKAQDAVDGDELQGDNAESDSVGTNGGNGQRDLQEELDKLKEGNEDLERQLRETIDFEVQAMKAYIKLVKQHRQLKRKLQERSESTKSKTMMPEGPKSNGRIQSNGGAHDVDMIGVCAPKIYMSSPDLHRHQLSSSERSNDMRRMLNEKNDEANIVLRGNPEHNIAVESDEESVYEQLDIVGDSHNLRYPWQQDVTTQCGRNNSRNVGSQTELTEMCEKCFTERAPKAEKSSSILPRAFRKKLSKTQSSEQFRGFGHERALPPSRHGSISVLPTGRPLVDIKGLHDYPDPIMASMPNINTADSRTPSQGSRTSPFPSPFPSPDVSKRPMVKDAAGIIHPTFVVSYHPDDSDSLSGVNAGSHDDSSGSVTSSGSSLRIPSPELSQNVKSSYPKHRKVEPQDQGEDEENTPPPRYHMRRRRDAVITQVAPAVQEMGSEEQESNNCKPDSPPQPARNTSIPGLSTPQMDSLLPTASRKQSDEHRASIMSEASFTLQSVAARHVQGFIESSVQGLDNHVASEEVQDSKKRIAAMLRKKFGKQEKSGMGAIISNFKRHDQDELEYAVFKDQHWKDFIESVLGRPIDISTISTEEYKRREKVWEVFRSECAYLVDHILVLKEIFQERLRWLQCEDHLMHIEIVKLFANVDELCTVSANLCRDLIKNFSSRLSEGEFGQADAIVAALATFEMQVCPAFSSYCMNYSGALQYLESLKKQDDFAEFCKICEQDSRCKRLQLTDLLITPIQRITKYTLLLRDIRNCTSQTSEKELLNSTLISVESAIKVDLEGKVEWLANFERMRELQQMISWPPMEELDSKLSGLVPEFLKSTIAKKSREHVLFSSKRSLTYEGHLQIFENGRLQEVYVFLFDDMMLITRMRRTSGNKKKSVTDNSLPYGQTQSYVPKHKDGYSFVVCKAPLPLDRLELMDIDAKQALANGIKHCFVLVQLNRYGQVHTLYAFSSSSETHQQTWLGQLRDSRTKWIQAIRADSKSKEDKDRKKTL</sequence>
<dbReference type="InterPro" id="IPR035899">
    <property type="entry name" value="DBL_dom_sf"/>
</dbReference>
<dbReference type="EnsemblMetazoa" id="XM_030997281">
    <property type="protein sequence ID" value="XP_030853141"/>
    <property type="gene ID" value="LOC577927"/>
</dbReference>
<dbReference type="InterPro" id="IPR040181">
    <property type="entry name" value="PKHG5/7"/>
</dbReference>
<dbReference type="PANTHER" id="PTHR13217">
    <property type="entry name" value="PLECKSTRIN HOMOLOGY DOMAIN-CONTAINING FAMILY G MEMBER 7"/>
    <property type="match status" value="1"/>
</dbReference>
<feature type="domain" description="DH" evidence="3">
    <location>
        <begin position="741"/>
        <end position="928"/>
    </location>
</feature>
<dbReference type="Proteomes" id="UP000007110">
    <property type="component" value="Unassembled WGS sequence"/>
</dbReference>
<feature type="region of interest" description="Disordered" evidence="1">
    <location>
        <begin position="129"/>
        <end position="181"/>
    </location>
</feature>
<feature type="domain" description="PH" evidence="2">
    <location>
        <begin position="990"/>
        <end position="1124"/>
    </location>
</feature>
<feature type="region of interest" description="Disordered" evidence="1">
    <location>
        <begin position="30"/>
        <end position="115"/>
    </location>
</feature>
<dbReference type="CDD" id="cd00160">
    <property type="entry name" value="RhoGEF"/>
    <property type="match status" value="1"/>
</dbReference>
<feature type="compositionally biased region" description="Polar residues" evidence="1">
    <location>
        <begin position="602"/>
        <end position="615"/>
    </location>
</feature>
<evidence type="ECO:0000313" key="5">
    <source>
        <dbReference type="Proteomes" id="UP000007110"/>
    </source>
</evidence>
<dbReference type="SUPFAM" id="SSF48065">
    <property type="entry name" value="DBL homology domain (DH-domain)"/>
    <property type="match status" value="1"/>
</dbReference>
<dbReference type="GeneID" id="577927"/>
<dbReference type="GO" id="GO:0007266">
    <property type="term" value="P:Rho protein signal transduction"/>
    <property type="evidence" value="ECO:0000318"/>
    <property type="project" value="GO_Central"/>
</dbReference>
<dbReference type="PROSITE" id="PS00741">
    <property type="entry name" value="DH_1"/>
    <property type="match status" value="1"/>
</dbReference>
<dbReference type="KEGG" id="spu:577927"/>
<dbReference type="CDD" id="cd13245">
    <property type="entry name" value="PH_PLEKHG7"/>
    <property type="match status" value="1"/>
</dbReference>
<feature type="region of interest" description="Disordered" evidence="1">
    <location>
        <begin position="581"/>
        <end position="631"/>
    </location>
</feature>
<dbReference type="SMART" id="SM00325">
    <property type="entry name" value="RhoGEF"/>
    <property type="match status" value="1"/>
</dbReference>
<reference evidence="4" key="2">
    <citation type="submission" date="2021-01" db="UniProtKB">
        <authorList>
            <consortium name="EnsemblMetazoa"/>
        </authorList>
    </citation>
    <scope>IDENTIFICATION</scope>
</reference>
<dbReference type="OMA" id="QAMKAYI"/>
<dbReference type="SMART" id="SM00233">
    <property type="entry name" value="PH"/>
    <property type="match status" value="1"/>
</dbReference>
<dbReference type="FunCoup" id="A0A7M7PP29">
    <property type="interactions" value="422"/>
</dbReference>
<dbReference type="Pfam" id="PF00621">
    <property type="entry name" value="RhoGEF"/>
    <property type="match status" value="1"/>
</dbReference>
<dbReference type="Gene3D" id="1.20.900.10">
    <property type="entry name" value="Dbl homology (DH) domain"/>
    <property type="match status" value="1"/>
</dbReference>
<dbReference type="OrthoDB" id="5585231at2759"/>
<dbReference type="RefSeq" id="XP_030853141.1">
    <property type="nucleotide sequence ID" value="XM_030997281.1"/>
</dbReference>
<accession>A0A7M7PP29</accession>
<dbReference type="PANTHER" id="PTHR13217:SF6">
    <property type="entry name" value="PLECKSTRIN HOMOLOGY DOMAIN-CONTAINING FAMILY G MEMBER 7"/>
    <property type="match status" value="1"/>
</dbReference>
<dbReference type="InParanoid" id="A0A7M7PP29"/>
<protein>
    <submittedName>
        <fullName evidence="4">Uncharacterized protein</fullName>
    </submittedName>
</protein>
<dbReference type="InterPro" id="IPR011993">
    <property type="entry name" value="PH-like_dom_sf"/>
</dbReference>
<feature type="compositionally biased region" description="Low complexity" evidence="1">
    <location>
        <begin position="515"/>
        <end position="524"/>
    </location>
</feature>
<dbReference type="InterPro" id="IPR001849">
    <property type="entry name" value="PH_domain"/>
</dbReference>
<evidence type="ECO:0000259" key="3">
    <source>
        <dbReference type="PROSITE" id="PS50010"/>
    </source>
</evidence>
<dbReference type="SUPFAM" id="SSF50729">
    <property type="entry name" value="PH domain-like"/>
    <property type="match status" value="1"/>
</dbReference>
<dbReference type="AlphaFoldDB" id="A0A7M7PP29"/>
<dbReference type="PROSITE" id="PS50003">
    <property type="entry name" value="PH_DOMAIN"/>
    <property type="match status" value="1"/>
</dbReference>
<feature type="region of interest" description="Disordered" evidence="1">
    <location>
        <begin position="226"/>
        <end position="258"/>
    </location>
</feature>
<dbReference type="PROSITE" id="PS50010">
    <property type="entry name" value="DH_2"/>
    <property type="match status" value="1"/>
</dbReference>
<name>A0A7M7PP29_STRPU</name>
<feature type="compositionally biased region" description="Basic and acidic residues" evidence="1">
    <location>
        <begin position="228"/>
        <end position="237"/>
    </location>
</feature>
<feature type="compositionally biased region" description="Polar residues" evidence="1">
    <location>
        <begin position="446"/>
        <end position="462"/>
    </location>
</feature>
<proteinExistence type="predicted"/>
<organism evidence="4 5">
    <name type="scientific">Strongylocentrotus purpuratus</name>
    <name type="common">Purple sea urchin</name>
    <dbReference type="NCBI Taxonomy" id="7668"/>
    <lineage>
        <taxon>Eukaryota</taxon>
        <taxon>Metazoa</taxon>
        <taxon>Echinodermata</taxon>
        <taxon>Eleutherozoa</taxon>
        <taxon>Echinozoa</taxon>
        <taxon>Echinoidea</taxon>
        <taxon>Euechinoidea</taxon>
        <taxon>Echinacea</taxon>
        <taxon>Camarodonta</taxon>
        <taxon>Echinidea</taxon>
        <taxon>Strongylocentrotidae</taxon>
        <taxon>Strongylocentrotus</taxon>
    </lineage>
</organism>